<dbReference type="EMBL" id="JAUSUE010000011">
    <property type="protein sequence ID" value="MDQ0203958.1"/>
    <property type="molecule type" value="Genomic_DNA"/>
</dbReference>
<dbReference type="InterPro" id="IPR027417">
    <property type="entry name" value="P-loop_NTPase"/>
</dbReference>
<evidence type="ECO:0000313" key="11">
    <source>
        <dbReference type="EMBL" id="MDQ0203958.1"/>
    </source>
</evidence>
<keyword evidence="6" id="KW-0804">Transcription</keyword>
<proteinExistence type="predicted"/>
<evidence type="ECO:0000259" key="9">
    <source>
        <dbReference type="PROSITE" id="PS50112"/>
    </source>
</evidence>
<comment type="caution">
    <text evidence="11">The sequence shown here is derived from an EMBL/GenBank/DDBJ whole genome shotgun (WGS) entry which is preliminary data.</text>
</comment>
<dbReference type="InterPro" id="IPR013767">
    <property type="entry name" value="PAS_fold"/>
</dbReference>
<dbReference type="Gene3D" id="1.10.10.60">
    <property type="entry name" value="Homeodomain-like"/>
    <property type="match status" value="1"/>
</dbReference>
<dbReference type="Gene3D" id="3.30.450.20">
    <property type="entry name" value="PAS domain"/>
    <property type="match status" value="1"/>
</dbReference>
<evidence type="ECO:0000313" key="12">
    <source>
        <dbReference type="Proteomes" id="UP001239167"/>
    </source>
</evidence>
<evidence type="ECO:0000256" key="2">
    <source>
        <dbReference type="ARBA" id="ARBA00022797"/>
    </source>
</evidence>
<dbReference type="InterPro" id="IPR030828">
    <property type="entry name" value="HTH_TyrR"/>
</dbReference>
<dbReference type="NCBIfam" id="TIGR04381">
    <property type="entry name" value="HTH_TypR"/>
    <property type="match status" value="1"/>
</dbReference>
<evidence type="ECO:0000259" key="10">
    <source>
        <dbReference type="PROSITE" id="PS51671"/>
    </source>
</evidence>
<reference evidence="11 12" key="1">
    <citation type="submission" date="2023-07" db="EMBL/GenBank/DDBJ databases">
        <title>Genomic Encyclopedia of Type Strains, Phase IV (KMG-IV): sequencing the most valuable type-strain genomes for metagenomic binning, comparative biology and taxonomic classification.</title>
        <authorList>
            <person name="Goeker M."/>
        </authorList>
    </citation>
    <scope>NUCLEOTIDE SEQUENCE [LARGE SCALE GENOMIC DNA]</scope>
    <source>
        <strain evidence="11 12">DSM 16980</strain>
    </source>
</reference>
<dbReference type="Pfam" id="PF25601">
    <property type="entry name" value="AAA_lid_14"/>
    <property type="match status" value="1"/>
</dbReference>
<dbReference type="PROSITE" id="PS51671">
    <property type="entry name" value="ACT"/>
    <property type="match status" value="1"/>
</dbReference>
<keyword evidence="2" id="KW-0058">Aromatic hydrocarbons catabolism</keyword>
<dbReference type="SMART" id="SM00091">
    <property type="entry name" value="PAS"/>
    <property type="match status" value="1"/>
</dbReference>
<dbReference type="Gene3D" id="3.30.70.260">
    <property type="match status" value="1"/>
</dbReference>
<organism evidence="11 12">
    <name type="scientific">Pectinatus haikarae</name>
    <dbReference type="NCBI Taxonomy" id="349096"/>
    <lineage>
        <taxon>Bacteria</taxon>
        <taxon>Bacillati</taxon>
        <taxon>Bacillota</taxon>
        <taxon>Negativicutes</taxon>
        <taxon>Selenomonadales</taxon>
        <taxon>Selenomonadaceae</taxon>
        <taxon>Pectinatus</taxon>
    </lineage>
</organism>
<dbReference type="PROSITE" id="PS00688">
    <property type="entry name" value="SIGMA54_INTERACT_3"/>
    <property type="match status" value="1"/>
</dbReference>
<evidence type="ECO:0000256" key="3">
    <source>
        <dbReference type="ARBA" id="ARBA00022840"/>
    </source>
</evidence>
<dbReference type="RefSeq" id="WP_307224104.1">
    <property type="nucleotide sequence ID" value="NZ_CP116940.1"/>
</dbReference>
<feature type="domain" description="ACT" evidence="10">
    <location>
        <begin position="2"/>
        <end position="74"/>
    </location>
</feature>
<dbReference type="PROSITE" id="PS50045">
    <property type="entry name" value="SIGMA54_INTERACT_4"/>
    <property type="match status" value="1"/>
</dbReference>
<keyword evidence="12" id="KW-1185">Reference proteome</keyword>
<dbReference type="Pfam" id="PF18024">
    <property type="entry name" value="HTH_50"/>
    <property type="match status" value="1"/>
</dbReference>
<sequence>MKLQIENRDRHGLVYDIAQIILKNGINIVSMEVIKNITYLETAALPCDKEKFIIKEIKKLSNITEVKKIALMPRYKQYQQMQIVFNTISEGVIATDKEGNAAYINKAARQLLHLPESNIIGKNVQKLVPFYGLLKKTLCTGNSFLNHEVFSRESNVHYLVNVQPVFDETGELFGCIALIRSIDAVRKIYQKLTAQPVTNFDDIIYQSDIMHLLVKNARQYAGSASTILIRGETGCGKELFARAIHNASPRLNNMFLAINCTAIPDTLLESELFGYEEGSFTGASKGGKLGLFELAGGGTLFLDEIGDISFALQAKLLRVLQEHTVRRIGATEEIPIDVRIIAATNRDLEHMMQTESFRSDLYYRLNVIPLYLPALRERREDIEVLARHLMKKAAASINTAISDIDGAAMKKLMNYDFPGNIRELGNIIERAVNIAAGSKIMAEDIVFDFNRTATGRQHAQTNEELPENLEAAMQLTERNIIGRAMRKYKTSRKLGAALGLSHTSILRKMKKYKLSFEE</sequence>
<dbReference type="Pfam" id="PF00158">
    <property type="entry name" value="Sigma54_activat"/>
    <property type="match status" value="1"/>
</dbReference>
<evidence type="ECO:0000259" key="8">
    <source>
        <dbReference type="PROSITE" id="PS50045"/>
    </source>
</evidence>
<dbReference type="PANTHER" id="PTHR32071:SF57">
    <property type="entry name" value="C4-DICARBOXYLATE TRANSPORT TRANSCRIPTIONAL REGULATORY PROTEIN DCTD"/>
    <property type="match status" value="1"/>
</dbReference>
<dbReference type="Gene3D" id="1.10.8.60">
    <property type="match status" value="1"/>
</dbReference>
<dbReference type="InterPro" id="IPR002078">
    <property type="entry name" value="Sigma_54_int"/>
</dbReference>
<evidence type="ECO:0000256" key="7">
    <source>
        <dbReference type="ARBA" id="ARBA00029500"/>
    </source>
</evidence>
<dbReference type="InterPro" id="IPR009057">
    <property type="entry name" value="Homeodomain-like_sf"/>
</dbReference>
<dbReference type="Proteomes" id="UP001239167">
    <property type="component" value="Unassembled WGS sequence"/>
</dbReference>
<feature type="domain" description="PAS" evidence="9">
    <location>
        <begin position="77"/>
        <end position="123"/>
    </location>
</feature>
<dbReference type="PANTHER" id="PTHR32071">
    <property type="entry name" value="TRANSCRIPTIONAL REGULATORY PROTEIN"/>
    <property type="match status" value="1"/>
</dbReference>
<dbReference type="Pfam" id="PF00989">
    <property type="entry name" value="PAS"/>
    <property type="match status" value="1"/>
</dbReference>
<dbReference type="PROSITE" id="PS50112">
    <property type="entry name" value="PAS"/>
    <property type="match status" value="1"/>
</dbReference>
<dbReference type="CDD" id="cd00130">
    <property type="entry name" value="PAS"/>
    <property type="match status" value="1"/>
</dbReference>
<dbReference type="InterPro" id="IPR035965">
    <property type="entry name" value="PAS-like_dom_sf"/>
</dbReference>
<accession>A0ABT9Y7Z7</accession>
<dbReference type="InterPro" id="IPR058031">
    <property type="entry name" value="AAA_lid_NorR"/>
</dbReference>
<evidence type="ECO:0000256" key="1">
    <source>
        <dbReference type="ARBA" id="ARBA00022741"/>
    </source>
</evidence>
<evidence type="ECO:0000256" key="5">
    <source>
        <dbReference type="ARBA" id="ARBA00023159"/>
    </source>
</evidence>
<dbReference type="CDD" id="cd00009">
    <property type="entry name" value="AAA"/>
    <property type="match status" value="1"/>
</dbReference>
<dbReference type="Gene3D" id="3.40.50.300">
    <property type="entry name" value="P-loop containing nucleotide triphosphate hydrolases"/>
    <property type="match status" value="1"/>
</dbReference>
<keyword evidence="5" id="KW-0010">Activator</keyword>
<protein>
    <recommendedName>
        <fullName evidence="7">HTH-type transcriptional regulatory protein TyrR</fullName>
    </recommendedName>
</protein>
<evidence type="ECO:0000256" key="4">
    <source>
        <dbReference type="ARBA" id="ARBA00023015"/>
    </source>
</evidence>
<dbReference type="SUPFAM" id="SSF52540">
    <property type="entry name" value="P-loop containing nucleoside triphosphate hydrolases"/>
    <property type="match status" value="1"/>
</dbReference>
<name>A0ABT9Y7Z7_9FIRM</name>
<dbReference type="InterPro" id="IPR000014">
    <property type="entry name" value="PAS"/>
</dbReference>
<dbReference type="InterPro" id="IPR045865">
    <property type="entry name" value="ACT-like_dom_sf"/>
</dbReference>
<gene>
    <name evidence="11" type="ORF">J2S01_001678</name>
</gene>
<evidence type="ECO:0000256" key="6">
    <source>
        <dbReference type="ARBA" id="ARBA00023163"/>
    </source>
</evidence>
<dbReference type="SUPFAM" id="SSF46689">
    <property type="entry name" value="Homeodomain-like"/>
    <property type="match status" value="1"/>
</dbReference>
<dbReference type="SUPFAM" id="SSF55785">
    <property type="entry name" value="PYP-like sensor domain (PAS domain)"/>
    <property type="match status" value="1"/>
</dbReference>
<feature type="domain" description="Sigma-54 factor interaction" evidence="8">
    <location>
        <begin position="203"/>
        <end position="433"/>
    </location>
</feature>
<dbReference type="InterPro" id="IPR025944">
    <property type="entry name" value="Sigma_54_int_dom_CS"/>
</dbReference>
<dbReference type="InterPro" id="IPR002912">
    <property type="entry name" value="ACT_dom"/>
</dbReference>
<dbReference type="InterPro" id="IPR003593">
    <property type="entry name" value="AAA+_ATPase"/>
</dbReference>
<keyword evidence="1" id="KW-0547">Nucleotide-binding</keyword>
<dbReference type="SUPFAM" id="SSF55021">
    <property type="entry name" value="ACT-like"/>
    <property type="match status" value="1"/>
</dbReference>
<dbReference type="SMART" id="SM00382">
    <property type="entry name" value="AAA"/>
    <property type="match status" value="1"/>
</dbReference>
<keyword evidence="4" id="KW-0805">Transcription regulation</keyword>
<keyword evidence="3" id="KW-0067">ATP-binding</keyword>